<accession>A0A5B8YAJ0</accession>
<gene>
    <name evidence="6" type="ORF">FIV42_14390</name>
</gene>
<proteinExistence type="predicted"/>
<evidence type="ECO:0000256" key="2">
    <source>
        <dbReference type="ARBA" id="ARBA00022723"/>
    </source>
</evidence>
<dbReference type="Proteomes" id="UP000315995">
    <property type="component" value="Chromosome"/>
</dbReference>
<dbReference type="SMART" id="SM00849">
    <property type="entry name" value="Lactamase_B"/>
    <property type="match status" value="1"/>
</dbReference>
<dbReference type="Gene3D" id="3.60.15.10">
    <property type="entry name" value="Ribonuclease Z/Hydroxyacylglutathione hydrolase-like"/>
    <property type="match status" value="1"/>
</dbReference>
<evidence type="ECO:0000256" key="4">
    <source>
        <dbReference type="ARBA" id="ARBA00022833"/>
    </source>
</evidence>
<dbReference type="SUPFAM" id="SSF56281">
    <property type="entry name" value="Metallo-hydrolase/oxidoreductase"/>
    <property type="match status" value="1"/>
</dbReference>
<dbReference type="Pfam" id="PF00753">
    <property type="entry name" value="Lactamase_B"/>
    <property type="match status" value="1"/>
</dbReference>
<feature type="domain" description="Metallo-beta-lactamase" evidence="5">
    <location>
        <begin position="17"/>
        <end position="195"/>
    </location>
</feature>
<dbReference type="PANTHER" id="PTHR46233:SF3">
    <property type="entry name" value="HYDROXYACYLGLUTATHIONE HYDROLASE GLOC"/>
    <property type="match status" value="1"/>
</dbReference>
<keyword evidence="4" id="KW-0862">Zinc</keyword>
<evidence type="ECO:0000313" key="7">
    <source>
        <dbReference type="Proteomes" id="UP000315995"/>
    </source>
</evidence>
<keyword evidence="3 6" id="KW-0378">Hydrolase</keyword>
<dbReference type="GO" id="GO:0046872">
    <property type="term" value="F:metal ion binding"/>
    <property type="evidence" value="ECO:0007669"/>
    <property type="project" value="UniProtKB-KW"/>
</dbReference>
<dbReference type="CDD" id="cd16322">
    <property type="entry name" value="TTHA1623-like_MBL-fold"/>
    <property type="match status" value="1"/>
</dbReference>
<reference evidence="6 7" key="1">
    <citation type="submission" date="2019-06" db="EMBL/GenBank/DDBJ databases">
        <title>Persicimonas caeni gen. nov., sp. nov., a predatory bacterium isolated from solar saltern.</title>
        <authorList>
            <person name="Wang S."/>
        </authorList>
    </citation>
    <scope>NUCLEOTIDE SEQUENCE [LARGE SCALE GENOMIC DNA]</scope>
    <source>
        <strain evidence="6 7">YN101</strain>
    </source>
</reference>
<dbReference type="GO" id="GO:0016787">
    <property type="term" value="F:hydrolase activity"/>
    <property type="evidence" value="ECO:0007669"/>
    <property type="project" value="UniProtKB-KW"/>
</dbReference>
<evidence type="ECO:0000313" key="6">
    <source>
        <dbReference type="EMBL" id="QDG51885.1"/>
    </source>
</evidence>
<protein>
    <submittedName>
        <fullName evidence="6">MBL fold metallo-hydrolase</fullName>
    </submittedName>
</protein>
<evidence type="ECO:0000256" key="1">
    <source>
        <dbReference type="ARBA" id="ARBA00001947"/>
    </source>
</evidence>
<dbReference type="OrthoDB" id="9802991at2"/>
<dbReference type="PANTHER" id="PTHR46233">
    <property type="entry name" value="HYDROXYACYLGLUTATHIONE HYDROLASE GLOC"/>
    <property type="match status" value="1"/>
</dbReference>
<accession>A0A4Y6PVW7</accession>
<dbReference type="AlphaFoldDB" id="A0A4Y6PVW7"/>
<dbReference type="InterPro" id="IPR051453">
    <property type="entry name" value="MBL_Glyoxalase_II"/>
</dbReference>
<sequence length="215" mass="22967">MSSRDIIIESLTVGPIQTNVYVVGCAETGEGVIVDAGGDPEGLLGLADEHDLKITKILQTHAHIDHVAAIPEIKEATGAPIYLHPDDMMLWQAAPQQGQMFGIPVEQLPSPDKELFDGQTIAIGKLSAEVIFLPGHSPGSVGFHIAEHSVILSGDVLFAGSMGRVDLPGSDRNQMRASLERISGLPDDTRVLSGHGPATSIGREKQLNPFLKQDW</sequence>
<dbReference type="InterPro" id="IPR001279">
    <property type="entry name" value="Metallo-B-lactamas"/>
</dbReference>
<evidence type="ECO:0000256" key="3">
    <source>
        <dbReference type="ARBA" id="ARBA00022801"/>
    </source>
</evidence>
<dbReference type="EMBL" id="CP041186">
    <property type="protein sequence ID" value="QDG51885.1"/>
    <property type="molecule type" value="Genomic_DNA"/>
</dbReference>
<comment type="cofactor">
    <cofactor evidence="1">
        <name>Zn(2+)</name>
        <dbReference type="ChEBI" id="CHEBI:29105"/>
    </cofactor>
</comment>
<organism evidence="6 7">
    <name type="scientific">Persicimonas caeni</name>
    <dbReference type="NCBI Taxonomy" id="2292766"/>
    <lineage>
        <taxon>Bacteria</taxon>
        <taxon>Deltaproteobacteria</taxon>
        <taxon>Bradymonadales</taxon>
        <taxon>Bradymonadaceae</taxon>
        <taxon>Persicimonas</taxon>
    </lineage>
</organism>
<dbReference type="InterPro" id="IPR036866">
    <property type="entry name" value="RibonucZ/Hydroxyglut_hydro"/>
</dbReference>
<dbReference type="RefSeq" id="WP_141198365.1">
    <property type="nucleotide sequence ID" value="NZ_CP041186.1"/>
</dbReference>
<keyword evidence="2" id="KW-0479">Metal-binding</keyword>
<name>A0A4Y6PVW7_PERCE</name>
<keyword evidence="7" id="KW-1185">Reference proteome</keyword>
<evidence type="ECO:0000259" key="5">
    <source>
        <dbReference type="SMART" id="SM00849"/>
    </source>
</evidence>